<feature type="region of interest" description="Disordered" evidence="1">
    <location>
        <begin position="213"/>
        <end position="307"/>
    </location>
</feature>
<evidence type="ECO:0000313" key="3">
    <source>
        <dbReference type="Proteomes" id="UP000799776"/>
    </source>
</evidence>
<feature type="compositionally biased region" description="Basic and acidic residues" evidence="1">
    <location>
        <begin position="266"/>
        <end position="291"/>
    </location>
</feature>
<feature type="compositionally biased region" description="Low complexity" evidence="1">
    <location>
        <begin position="37"/>
        <end position="53"/>
    </location>
</feature>
<organism evidence="2 3">
    <name type="scientific">Saccharata proteae CBS 121410</name>
    <dbReference type="NCBI Taxonomy" id="1314787"/>
    <lineage>
        <taxon>Eukaryota</taxon>
        <taxon>Fungi</taxon>
        <taxon>Dikarya</taxon>
        <taxon>Ascomycota</taxon>
        <taxon>Pezizomycotina</taxon>
        <taxon>Dothideomycetes</taxon>
        <taxon>Dothideomycetes incertae sedis</taxon>
        <taxon>Botryosphaeriales</taxon>
        <taxon>Saccharataceae</taxon>
        <taxon>Saccharata</taxon>
    </lineage>
</organism>
<feature type="compositionally biased region" description="Acidic residues" evidence="1">
    <location>
        <begin position="213"/>
        <end position="229"/>
    </location>
</feature>
<accession>A0A6A5YB64</accession>
<evidence type="ECO:0000256" key="1">
    <source>
        <dbReference type="SAM" id="MobiDB-lite"/>
    </source>
</evidence>
<protein>
    <submittedName>
        <fullName evidence="2">Uncharacterized protein</fullName>
    </submittedName>
</protein>
<gene>
    <name evidence="2" type="ORF">K490DRAFT_55696</name>
</gene>
<evidence type="ECO:0000313" key="2">
    <source>
        <dbReference type="EMBL" id="KAF2089102.1"/>
    </source>
</evidence>
<name>A0A6A5YB64_9PEZI</name>
<feature type="compositionally biased region" description="Basic residues" evidence="1">
    <location>
        <begin position="54"/>
        <end position="63"/>
    </location>
</feature>
<reference evidence="2" key="1">
    <citation type="journal article" date="2020" name="Stud. Mycol.">
        <title>101 Dothideomycetes genomes: a test case for predicting lifestyles and emergence of pathogens.</title>
        <authorList>
            <person name="Haridas S."/>
            <person name="Albert R."/>
            <person name="Binder M."/>
            <person name="Bloem J."/>
            <person name="Labutti K."/>
            <person name="Salamov A."/>
            <person name="Andreopoulos B."/>
            <person name="Baker S."/>
            <person name="Barry K."/>
            <person name="Bills G."/>
            <person name="Bluhm B."/>
            <person name="Cannon C."/>
            <person name="Castanera R."/>
            <person name="Culley D."/>
            <person name="Daum C."/>
            <person name="Ezra D."/>
            <person name="Gonzalez J."/>
            <person name="Henrissat B."/>
            <person name="Kuo A."/>
            <person name="Liang C."/>
            <person name="Lipzen A."/>
            <person name="Lutzoni F."/>
            <person name="Magnuson J."/>
            <person name="Mondo S."/>
            <person name="Nolan M."/>
            <person name="Ohm R."/>
            <person name="Pangilinan J."/>
            <person name="Park H.-J."/>
            <person name="Ramirez L."/>
            <person name="Alfaro M."/>
            <person name="Sun H."/>
            <person name="Tritt A."/>
            <person name="Yoshinaga Y."/>
            <person name="Zwiers L.-H."/>
            <person name="Turgeon B."/>
            <person name="Goodwin S."/>
            <person name="Spatafora J."/>
            <person name="Crous P."/>
            <person name="Grigoriev I."/>
        </authorList>
    </citation>
    <scope>NUCLEOTIDE SEQUENCE</scope>
    <source>
        <strain evidence="2">CBS 121410</strain>
    </source>
</reference>
<dbReference type="Proteomes" id="UP000799776">
    <property type="component" value="Unassembled WGS sequence"/>
</dbReference>
<dbReference type="AlphaFoldDB" id="A0A6A5YB64"/>
<feature type="compositionally biased region" description="Low complexity" evidence="1">
    <location>
        <begin position="104"/>
        <end position="113"/>
    </location>
</feature>
<feature type="region of interest" description="Disordered" evidence="1">
    <location>
        <begin position="36"/>
        <end position="156"/>
    </location>
</feature>
<feature type="compositionally biased region" description="Acidic residues" evidence="1">
    <location>
        <begin position="68"/>
        <end position="78"/>
    </location>
</feature>
<keyword evidence="3" id="KW-1185">Reference proteome</keyword>
<sequence length="307" mass="33487">MCTPRPIRGPIRLARRVHGARRGFLVGVMLRTGIEGARSSARARGKASSSATTTRRKRRRGRGRREEKDDEDEDEDEDSLRGKAEGTPAGRDTGARYGWDIDSSKASSSSQTPVPVPPPAQPAMGDSERSGEKSDFDLVESFSARASQGETERQRDRLLWPAQAQTHGQDAWTGQPDIVAGRCAGAAHKLRVISGLAGWRAGGLADDGVVVEDEVEDEDEDADEDEDEEGLMRQESPAAVISLSCPFLDPTDRDRPTLAGSRNHGWLREHRQIDMDSEHGQRSGVASKRELVVLSSGPEDTASLRLR</sequence>
<proteinExistence type="predicted"/>
<feature type="compositionally biased region" description="Basic and acidic residues" evidence="1">
    <location>
        <begin position="126"/>
        <end position="136"/>
    </location>
</feature>
<dbReference type="EMBL" id="ML978715">
    <property type="protein sequence ID" value="KAF2089102.1"/>
    <property type="molecule type" value="Genomic_DNA"/>
</dbReference>